<evidence type="ECO:0000313" key="2">
    <source>
        <dbReference type="Proteomes" id="UP000594014"/>
    </source>
</evidence>
<name>A0ACD1A7W5_9FIRM</name>
<gene>
    <name evidence="1" type="primary">rnr</name>
    <name evidence="1" type="ORF">FRZ06_03295</name>
</gene>
<sequence length="686" mass="77966">MNTNMINDMDVNMNTNLTKRSLKGKKRKEEIITGVLSKHKKGFGFVIPESGEGGDIFIAPPAINGAMNGDIVKVALLPPEETTRSREGTIKEVVTRAVDEIVGTFEKSKRFGFVIADDRRVNDDIFVLRKDFNGAKSGDKVVVKITKYPDKANNAEGRIDEIISKSGEAGGDIKALIRQYQLTKEFPEKVEAETKKIPLKISEAEIQKRADLREKTIVTMDGADAKDLDDAVSVEKLNNGNYLLGVHIADVSHYVRDGSQLDKEALKRGNSVYLIDQVIPMLPKLLSNGICSLNPAVDRLTLSVNMEIDSKGKVVNHDIYESIIHSKARMVYGDVSDMLEKNDKALIDQYQDIYQDILLMDELAKILRKARDQRGSLDFDFDEAYIKLNEQGIPTSVETAERRVANRIVEEFMLIANETVAEHFYWMEVPFVYRVHESPSLEKIEEFKRFIGSFGLILKGNPDNIHPKALNEIIKNVEGKPEEHVVNTVMLRSMKKAFYGTDCEGHFGLGVKYYSHFTSPIRRYPDLIIHRIIKEAIHGKLDAKRIKSLKKKTEKAAEISSGTERQAQELEREVEKLKKAEYMSYHVGEVHEGIISGVANFGFFVEIENTIEGMVRVDYLNDDFYDYEASKYRLIGRRTNKIYGLGDKVTIKVHSVDLLNREINFTVAEERQKKEDVSKYQYRKDH</sequence>
<organism evidence="1 2">
    <name type="scientific">Anoxybacterium hadale</name>
    <dbReference type="NCBI Taxonomy" id="3408580"/>
    <lineage>
        <taxon>Bacteria</taxon>
        <taxon>Bacillati</taxon>
        <taxon>Bacillota</taxon>
        <taxon>Clostridia</taxon>
        <taxon>Peptostreptococcales</taxon>
        <taxon>Anaerovoracaceae</taxon>
        <taxon>Anoxybacterium</taxon>
    </lineage>
</organism>
<proteinExistence type="predicted"/>
<dbReference type="Proteomes" id="UP000594014">
    <property type="component" value="Chromosome"/>
</dbReference>
<accession>A0ACD1A7W5</accession>
<dbReference type="EMBL" id="CP042469">
    <property type="protein sequence ID" value="QOX62454.1"/>
    <property type="molecule type" value="Genomic_DNA"/>
</dbReference>
<protein>
    <submittedName>
        <fullName evidence="1">Ribonuclease R</fullName>
    </submittedName>
</protein>
<reference evidence="1" key="1">
    <citation type="submission" date="2019-08" db="EMBL/GenBank/DDBJ databases">
        <title>Genome sequence of Clostridiales bacterium MT110.</title>
        <authorList>
            <person name="Cao J."/>
        </authorList>
    </citation>
    <scope>NUCLEOTIDE SEQUENCE</scope>
    <source>
        <strain evidence="1">MT110</strain>
    </source>
</reference>
<keyword evidence="2" id="KW-1185">Reference proteome</keyword>
<evidence type="ECO:0000313" key="1">
    <source>
        <dbReference type="EMBL" id="QOX62454.1"/>
    </source>
</evidence>